<evidence type="ECO:0000256" key="3">
    <source>
        <dbReference type="ARBA" id="ARBA00022801"/>
    </source>
</evidence>
<evidence type="ECO:0000256" key="6">
    <source>
        <dbReference type="SAM" id="SignalP"/>
    </source>
</evidence>
<feature type="chain" id="PRO_5042714535" evidence="6">
    <location>
        <begin position="22"/>
        <end position="462"/>
    </location>
</feature>
<evidence type="ECO:0000313" key="8">
    <source>
        <dbReference type="EMBL" id="MCA4524637.1"/>
    </source>
</evidence>
<comment type="PTM">
    <text evidence="5">The conversion to 3-oxoalanine (also known as C-formylglycine, FGly), of a serine or cysteine residue in prokaryotes and of a cysteine residue in eukaryotes, is critical for catalytic activity.</text>
</comment>
<gene>
    <name evidence="9" type="ORF">DW027_17000</name>
    <name evidence="8" type="ORF">LDZ35_15660</name>
</gene>
<keyword evidence="4" id="KW-0106">Calcium</keyword>
<organism evidence="9 10">
    <name type="scientific">Bacteroides xylanisolvens</name>
    <dbReference type="NCBI Taxonomy" id="371601"/>
    <lineage>
        <taxon>Bacteria</taxon>
        <taxon>Pseudomonadati</taxon>
        <taxon>Bacteroidota</taxon>
        <taxon>Bacteroidia</taxon>
        <taxon>Bacteroidales</taxon>
        <taxon>Bacteroidaceae</taxon>
        <taxon>Bacteroides</taxon>
    </lineage>
</organism>
<dbReference type="EMBL" id="JAIWWW010000035">
    <property type="protein sequence ID" value="MCA4524637.1"/>
    <property type="molecule type" value="Genomic_DNA"/>
</dbReference>
<dbReference type="GO" id="GO:0004065">
    <property type="term" value="F:arylsulfatase activity"/>
    <property type="evidence" value="ECO:0007669"/>
    <property type="project" value="TreeGrafter"/>
</dbReference>
<dbReference type="InterPro" id="IPR050738">
    <property type="entry name" value="Sulfatase"/>
</dbReference>
<dbReference type="InterPro" id="IPR024607">
    <property type="entry name" value="Sulfatase_CS"/>
</dbReference>
<comment type="caution">
    <text evidence="9">The sequence shown here is derived from an EMBL/GenBank/DDBJ whole genome shotgun (WGS) entry which is preliminary data.</text>
</comment>
<dbReference type="CDD" id="cd16151">
    <property type="entry name" value="sulfatase_like"/>
    <property type="match status" value="1"/>
</dbReference>
<dbReference type="InterPro" id="IPR000917">
    <property type="entry name" value="Sulfatase_N"/>
</dbReference>
<evidence type="ECO:0000313" key="10">
    <source>
        <dbReference type="Proteomes" id="UP000284495"/>
    </source>
</evidence>
<dbReference type="AlphaFoldDB" id="A0A415KGC5"/>
<dbReference type="Gene3D" id="3.40.720.10">
    <property type="entry name" value="Alkaline Phosphatase, subunit A"/>
    <property type="match status" value="1"/>
</dbReference>
<dbReference type="Proteomes" id="UP000284495">
    <property type="component" value="Unassembled WGS sequence"/>
</dbReference>
<keyword evidence="2" id="KW-0479">Metal-binding</keyword>
<evidence type="ECO:0000256" key="4">
    <source>
        <dbReference type="ARBA" id="ARBA00022837"/>
    </source>
</evidence>
<name>A0A415KGC5_9BACE</name>
<reference evidence="9 10" key="1">
    <citation type="submission" date="2018-08" db="EMBL/GenBank/DDBJ databases">
        <title>A genome reference for cultivated species of the human gut microbiota.</title>
        <authorList>
            <person name="Zou Y."/>
            <person name="Xue W."/>
            <person name="Luo G."/>
        </authorList>
    </citation>
    <scope>NUCLEOTIDE SEQUENCE [LARGE SCALE GENOMIC DNA]</scope>
    <source>
        <strain evidence="9 10">AF38-2</strain>
    </source>
</reference>
<dbReference type="EMBL" id="QROO01000023">
    <property type="protein sequence ID" value="RHL35334.1"/>
    <property type="molecule type" value="Genomic_DNA"/>
</dbReference>
<feature type="domain" description="Sulfatase N-terminal" evidence="7">
    <location>
        <begin position="28"/>
        <end position="328"/>
    </location>
</feature>
<protein>
    <submittedName>
        <fullName evidence="9">Arylsulfatase</fullName>
    </submittedName>
    <submittedName>
        <fullName evidence="8">Sulfatase-like hydrolase/transferase</fullName>
    </submittedName>
</protein>
<keyword evidence="3 8" id="KW-0378">Hydrolase</keyword>
<dbReference type="Proteomes" id="UP001197958">
    <property type="component" value="Unassembled WGS sequence"/>
</dbReference>
<accession>A0A415KGC5</accession>
<evidence type="ECO:0000256" key="1">
    <source>
        <dbReference type="ARBA" id="ARBA00008779"/>
    </source>
</evidence>
<comment type="similarity">
    <text evidence="1">Belongs to the sulfatase family.</text>
</comment>
<feature type="modified residue" description="3-oxoalanine (Ser)" evidence="5">
    <location>
        <position position="74"/>
    </location>
</feature>
<feature type="signal peptide" evidence="6">
    <location>
        <begin position="1"/>
        <end position="21"/>
    </location>
</feature>
<evidence type="ECO:0000256" key="2">
    <source>
        <dbReference type="ARBA" id="ARBA00022723"/>
    </source>
</evidence>
<dbReference type="PANTHER" id="PTHR42693:SF53">
    <property type="entry name" value="ENDO-4-O-SULFATASE"/>
    <property type="match status" value="1"/>
</dbReference>
<dbReference type="SUPFAM" id="SSF53649">
    <property type="entry name" value="Alkaline phosphatase-like"/>
    <property type="match status" value="1"/>
</dbReference>
<proteinExistence type="inferred from homology"/>
<evidence type="ECO:0000259" key="7">
    <source>
        <dbReference type="Pfam" id="PF00884"/>
    </source>
</evidence>
<dbReference type="PANTHER" id="PTHR42693">
    <property type="entry name" value="ARYLSULFATASE FAMILY MEMBER"/>
    <property type="match status" value="1"/>
</dbReference>
<keyword evidence="6" id="KW-0732">Signal</keyword>
<dbReference type="RefSeq" id="WP_118218536.1">
    <property type="nucleotide sequence ID" value="NZ_CP072212.1"/>
</dbReference>
<evidence type="ECO:0000313" key="9">
    <source>
        <dbReference type="EMBL" id="RHL35334.1"/>
    </source>
</evidence>
<dbReference type="Pfam" id="PF00884">
    <property type="entry name" value="Sulfatase"/>
    <property type="match status" value="1"/>
</dbReference>
<evidence type="ECO:0000256" key="5">
    <source>
        <dbReference type="PIRSR" id="PIRSR600917-52"/>
    </source>
</evidence>
<sequence length="462" mass="52908">MKAINCLLWECLAIVPSALMAQTTNSQPNIVLILADDMGRECLGCYGSTYHTPNLDRLSEIGVRFDNCFSQPLSTPSRVQLMTGKYNNKNYSRFGHLNQTEKTFAHLAKDAGYTTMIAGKWQLGRNKNLPHHFGFDRYCLWQLSYDRMIKERYAAPLIEQDGGIKLYSNDEYGPDIFAQYVTDFIEENKAKPFFVYYPMVLVHDPFYPTPQSDVWEDPSMREVRNNANFPKMVEHVDKNVGMIFNKLENLNLLSNTIIIFIGDNGTNRKIRTTMKDGSVVRGGKGLTSDTGVRVPMIVYWGKSVYTEHECTDMIDFTDFMPTFAEAMNTKVPKEWDIDGQSFLPQIKGKKGKAREWVFCHYDSRFGTSGSKNAKQFFRDVRYKLYSDGNFYDTINDPEETNPIKKGRGSAEAEKSRKKLEKLFLTIPAWKVGDPAVPMCILPEFPLLETPKDMGLDQILHSY</sequence>
<reference evidence="8" key="2">
    <citation type="submission" date="2023-08" db="EMBL/GenBank/DDBJ databases">
        <title>Mucin Metabolism Genes Underlie the Key Renovations of Bacteroides xylanisolvens Genomes in Captive Great Apes.</title>
        <authorList>
            <person name="Nishida A.H."/>
        </authorList>
    </citation>
    <scope>NUCLEOTIDE SEQUENCE</scope>
    <source>
        <strain evidence="8">P19.10B</strain>
    </source>
</reference>
<dbReference type="GO" id="GO:0046872">
    <property type="term" value="F:metal ion binding"/>
    <property type="evidence" value="ECO:0007669"/>
    <property type="project" value="UniProtKB-KW"/>
</dbReference>
<dbReference type="InterPro" id="IPR017850">
    <property type="entry name" value="Alkaline_phosphatase_core_sf"/>
</dbReference>
<dbReference type="PROSITE" id="PS00523">
    <property type="entry name" value="SULFATASE_1"/>
    <property type="match status" value="1"/>
</dbReference>